<dbReference type="InterPro" id="IPR002156">
    <property type="entry name" value="RNaseH_domain"/>
</dbReference>
<sequence>MCFCIRNDQGDLIYAEGKRIGIANNLVAEVVAWRMGKEYCRVNNLFLLTLETDSQAFKNMIDGSWDIPWEVSLEIRIIQELMKGMEVVIEHTLREGNRMADFLANLVFSFVGTEIISFNTFQDLPKKAKTLLNMDKSQTPNHRIKHFQNGNFRIEGG</sequence>
<gene>
    <name evidence="2" type="ORF">KY290_005301</name>
</gene>
<dbReference type="SUPFAM" id="SSF53098">
    <property type="entry name" value="Ribonuclease H-like"/>
    <property type="match status" value="1"/>
</dbReference>
<dbReference type="CDD" id="cd06222">
    <property type="entry name" value="RNase_H_like"/>
    <property type="match status" value="1"/>
</dbReference>
<protein>
    <recommendedName>
        <fullName evidence="1">RNase H type-1 domain-containing protein</fullName>
    </recommendedName>
</protein>
<name>A0ABQ7WFJ4_SOLTU</name>
<dbReference type="PANTHER" id="PTHR47723:SF24">
    <property type="entry name" value="RNASE H TYPE-1 DOMAIN-CONTAINING PROTEIN"/>
    <property type="match status" value="1"/>
</dbReference>
<dbReference type="EMBL" id="JAIVGD010000002">
    <property type="protein sequence ID" value="KAH0778874.1"/>
    <property type="molecule type" value="Genomic_DNA"/>
</dbReference>
<proteinExistence type="predicted"/>
<evidence type="ECO:0000313" key="3">
    <source>
        <dbReference type="Proteomes" id="UP000826656"/>
    </source>
</evidence>
<feature type="domain" description="RNase H type-1" evidence="1">
    <location>
        <begin position="5"/>
        <end position="106"/>
    </location>
</feature>
<dbReference type="Gene3D" id="3.30.420.10">
    <property type="entry name" value="Ribonuclease H-like superfamily/Ribonuclease H"/>
    <property type="match status" value="1"/>
</dbReference>
<dbReference type="InterPro" id="IPR012337">
    <property type="entry name" value="RNaseH-like_sf"/>
</dbReference>
<comment type="caution">
    <text evidence="2">The sequence shown here is derived from an EMBL/GenBank/DDBJ whole genome shotgun (WGS) entry which is preliminary data.</text>
</comment>
<dbReference type="InterPro" id="IPR053151">
    <property type="entry name" value="RNase_H-like"/>
</dbReference>
<organism evidence="2 3">
    <name type="scientific">Solanum tuberosum</name>
    <name type="common">Potato</name>
    <dbReference type="NCBI Taxonomy" id="4113"/>
    <lineage>
        <taxon>Eukaryota</taxon>
        <taxon>Viridiplantae</taxon>
        <taxon>Streptophyta</taxon>
        <taxon>Embryophyta</taxon>
        <taxon>Tracheophyta</taxon>
        <taxon>Spermatophyta</taxon>
        <taxon>Magnoliopsida</taxon>
        <taxon>eudicotyledons</taxon>
        <taxon>Gunneridae</taxon>
        <taxon>Pentapetalae</taxon>
        <taxon>asterids</taxon>
        <taxon>lamiids</taxon>
        <taxon>Solanales</taxon>
        <taxon>Solanaceae</taxon>
        <taxon>Solanoideae</taxon>
        <taxon>Solaneae</taxon>
        <taxon>Solanum</taxon>
    </lineage>
</organism>
<dbReference type="Proteomes" id="UP000826656">
    <property type="component" value="Unassembled WGS sequence"/>
</dbReference>
<keyword evidence="3" id="KW-1185">Reference proteome</keyword>
<dbReference type="PANTHER" id="PTHR47723">
    <property type="entry name" value="OS05G0353850 PROTEIN"/>
    <property type="match status" value="1"/>
</dbReference>
<dbReference type="InterPro" id="IPR036397">
    <property type="entry name" value="RNaseH_sf"/>
</dbReference>
<reference evidence="2 3" key="1">
    <citation type="journal article" date="2021" name="bioRxiv">
        <title>Chromosome-scale and haplotype-resolved genome assembly of a tetraploid potato cultivar.</title>
        <authorList>
            <person name="Sun H."/>
            <person name="Jiao W.-B."/>
            <person name="Krause K."/>
            <person name="Campoy J.A."/>
            <person name="Goel M."/>
            <person name="Folz-Donahue K."/>
            <person name="Kukat C."/>
            <person name="Huettel B."/>
            <person name="Schneeberger K."/>
        </authorList>
    </citation>
    <scope>NUCLEOTIDE SEQUENCE [LARGE SCALE GENOMIC DNA]</scope>
    <source>
        <strain evidence="2">SolTubOtavaFocal</strain>
        <tissue evidence="2">Leaves</tissue>
    </source>
</reference>
<evidence type="ECO:0000313" key="2">
    <source>
        <dbReference type="EMBL" id="KAH0778874.1"/>
    </source>
</evidence>
<accession>A0ABQ7WFJ4</accession>
<evidence type="ECO:0000259" key="1">
    <source>
        <dbReference type="Pfam" id="PF13456"/>
    </source>
</evidence>
<dbReference type="InterPro" id="IPR044730">
    <property type="entry name" value="RNase_H-like_dom_plant"/>
</dbReference>
<dbReference type="Pfam" id="PF13456">
    <property type="entry name" value="RVT_3"/>
    <property type="match status" value="1"/>
</dbReference>